<name>A0A1X0NM93_9TRYP</name>
<dbReference type="EMBL" id="NBCO01000036">
    <property type="protein sequence ID" value="ORC85250.1"/>
    <property type="molecule type" value="Genomic_DNA"/>
</dbReference>
<dbReference type="Proteomes" id="UP000192257">
    <property type="component" value="Unassembled WGS sequence"/>
</dbReference>
<reference evidence="3 4" key="1">
    <citation type="submission" date="2017-03" db="EMBL/GenBank/DDBJ databases">
        <title>An alternative strategy for trypanosome survival in the mammalian bloodstream revealed through genome and transcriptome analysis of the ubiquitous bovine parasite Trypanosoma (Megatrypanum) theileri.</title>
        <authorList>
            <person name="Kelly S."/>
            <person name="Ivens A."/>
            <person name="Mott A."/>
            <person name="O'Neill E."/>
            <person name="Emms D."/>
            <person name="Macleod O."/>
            <person name="Voorheis P."/>
            <person name="Matthews J."/>
            <person name="Matthews K."/>
            <person name="Carrington M."/>
        </authorList>
    </citation>
    <scope>NUCLEOTIDE SEQUENCE [LARGE SCALE GENOMIC DNA]</scope>
    <source>
        <strain evidence="3">Edinburgh</strain>
    </source>
</reference>
<organism evidence="3 4">
    <name type="scientific">Trypanosoma theileri</name>
    <dbReference type="NCBI Taxonomy" id="67003"/>
    <lineage>
        <taxon>Eukaryota</taxon>
        <taxon>Discoba</taxon>
        <taxon>Euglenozoa</taxon>
        <taxon>Kinetoplastea</taxon>
        <taxon>Metakinetoplastina</taxon>
        <taxon>Trypanosomatida</taxon>
        <taxon>Trypanosomatidae</taxon>
        <taxon>Trypanosoma</taxon>
    </lineage>
</organism>
<comment type="caution">
    <text evidence="3">The sequence shown here is derived from an EMBL/GenBank/DDBJ whole genome shotgun (WGS) entry which is preliminary data.</text>
</comment>
<evidence type="ECO:0000256" key="1">
    <source>
        <dbReference type="SAM" id="MobiDB-lite"/>
    </source>
</evidence>
<keyword evidence="4" id="KW-1185">Reference proteome</keyword>
<dbReference type="GeneID" id="39989075"/>
<keyword evidence="2" id="KW-0812">Transmembrane</keyword>
<feature type="transmembrane region" description="Helical" evidence="2">
    <location>
        <begin position="65"/>
        <end position="84"/>
    </location>
</feature>
<feature type="transmembrane region" description="Helical" evidence="2">
    <location>
        <begin position="294"/>
        <end position="317"/>
    </location>
</feature>
<accession>A0A1X0NM93</accession>
<feature type="region of interest" description="Disordered" evidence="1">
    <location>
        <begin position="227"/>
        <end position="253"/>
    </location>
</feature>
<proteinExistence type="predicted"/>
<feature type="transmembrane region" description="Helical" evidence="2">
    <location>
        <begin position="329"/>
        <end position="348"/>
    </location>
</feature>
<evidence type="ECO:0000313" key="4">
    <source>
        <dbReference type="Proteomes" id="UP000192257"/>
    </source>
</evidence>
<keyword evidence="2" id="KW-1133">Transmembrane helix</keyword>
<protein>
    <submittedName>
        <fullName evidence="3">Uncharacterized protein</fullName>
    </submittedName>
</protein>
<evidence type="ECO:0000313" key="3">
    <source>
        <dbReference type="EMBL" id="ORC85250.1"/>
    </source>
</evidence>
<sequence>MVFNGKYGQVRLVGDLNGCANVGFPKFHHPISIVSASHFSSARRLRSHSFFLPEQPQLGRINKNFLQLAIGKSGVFLFLLFVAVSGNLFRDNGRAAPQPTPAFERSCFARGSERNHPSIKTLLQLFQPTNRSATANYPLNPRETHDQQQFHHGYALETRPLVTTSGLPNRLAPLPSRPRHRMPPPRRLLSCNRGLGWRRRRCNEGSRSPGAGGPGFCGGGKPGGVLPKFSVQDRPRHQESGRRVALADGRAAEEEKKKPGMRGWFRRRSRSFVFLFVAWSGRALRWAGRVALPFFFGGMTSIRGPCSFFLFFTGWIFRKGSAPFAGFMLGHKILFSLYFLPWCFSQFLV</sequence>
<gene>
    <name evidence="3" type="ORF">TM35_000361100</name>
</gene>
<evidence type="ECO:0000256" key="2">
    <source>
        <dbReference type="SAM" id="Phobius"/>
    </source>
</evidence>
<keyword evidence="2" id="KW-0472">Membrane</keyword>
<feature type="compositionally biased region" description="Basic and acidic residues" evidence="1">
    <location>
        <begin position="231"/>
        <end position="242"/>
    </location>
</feature>
<dbReference type="AlphaFoldDB" id="A0A1X0NM93"/>
<dbReference type="RefSeq" id="XP_028879316.1">
    <property type="nucleotide sequence ID" value="XM_029029295.1"/>
</dbReference>
<dbReference type="VEuPathDB" id="TriTrypDB:TM35_000361100"/>
<feature type="region of interest" description="Disordered" evidence="1">
    <location>
        <begin position="164"/>
        <end position="190"/>
    </location>
</feature>